<evidence type="ECO:0000313" key="3">
    <source>
        <dbReference type="Proteomes" id="UP000226079"/>
    </source>
</evidence>
<comment type="caution">
    <text evidence="2">The sequence shown here is derived from an EMBL/GenBank/DDBJ whole genome shotgun (WGS) entry which is preliminary data.</text>
</comment>
<sequence>MPASRDHEQPLAKAELLSAYPDPEWRSRYLELSDLRDLLRACILSPGYTISDALNSAIHLSDSGSRLRTQVATRKTGPIPAKEATVLCFLRLGYTDLLVDIEKTNPDQVRSSINDQLLARKILLPHTYGRLLYDKGADLFPYETPRLTFDETIQLLTDTPIGFTQLGYWTTGPMGFLKSLEQRWIPPRRRVPFYHCSNLGCSIIHYAELSTNHGAAVNPYTDQFDRSLRTISEQSSEWAQFEAEIVKGAKRPYDDRSQLATHWLLGDCLSSEELALLLRHLMDEDHEKADLRQVLANAGIHGASSAVLDRSQAELMQLTLLARDEAIVRSLDKLVGRQVVSVPGEEIRRPIINAGAGSGHYGLRPELSADGVRFVARFEDLAPLRLKRLVRRLYPTRESGDIIEFDWQLRGTDAITAEGKLEQFIRSNTPEQVVKRLVLASKANVITTGVELAIDTDDYDTDDAFVRRVLWKLGYPAQSSEDFNQRFWRLHDEMSRLSQTAGVSAVVDESAVRSLASNYFVELEGVLDDSLAFITWLLLMEHMSDTEPFTYHIERDRLEAFRLLSQISLSHTSTQEVITFSEQNQLHPLCRGFAVLADHLKSLVAEERSHRRPESELPVGVHGSDLKTYPFFHYEVYLDLTKDAQTAIVDLLHEVSRRLLSADVPHIRNSWQHYRRSTVAIEPLISCLQSVASVISSLEGAGLCRIMYSHTGLSFDAWGRGFFRFQDRRGREISLATPSTLDLGALPSPTMPQYLATIALLSGSGDFVRCKREEPSEFSRVWSGYPTRRHEGKTKETGEGEQLPEGDVDVEI</sequence>
<evidence type="ECO:0000313" key="2">
    <source>
        <dbReference type="EMBL" id="PFG17795.1"/>
    </source>
</evidence>
<evidence type="ECO:0000256" key="1">
    <source>
        <dbReference type="SAM" id="MobiDB-lite"/>
    </source>
</evidence>
<proteinExistence type="predicted"/>
<dbReference type="EMBL" id="PDJC01000001">
    <property type="protein sequence ID" value="PFG17795.1"/>
    <property type="molecule type" value="Genomic_DNA"/>
</dbReference>
<dbReference type="AlphaFoldDB" id="A0A2A9CUS2"/>
<gene>
    <name evidence="2" type="ORF">ATK74_2371</name>
</gene>
<protein>
    <submittedName>
        <fullName evidence="2">Uncharacterized protein</fullName>
    </submittedName>
</protein>
<name>A0A2A9CUS2_9ACTN</name>
<dbReference type="OrthoDB" id="5174398at2"/>
<dbReference type="RefSeq" id="WP_143483653.1">
    <property type="nucleotide sequence ID" value="NZ_PDJC01000001.1"/>
</dbReference>
<feature type="compositionally biased region" description="Acidic residues" evidence="1">
    <location>
        <begin position="802"/>
        <end position="812"/>
    </location>
</feature>
<accession>A0A2A9CUS2</accession>
<keyword evidence="3" id="KW-1185">Reference proteome</keyword>
<dbReference type="Proteomes" id="UP000226079">
    <property type="component" value="Unassembled WGS sequence"/>
</dbReference>
<reference evidence="2 3" key="1">
    <citation type="submission" date="2017-10" db="EMBL/GenBank/DDBJ databases">
        <title>Sequencing the genomes of 1000 actinobacteria strains.</title>
        <authorList>
            <person name="Klenk H.-P."/>
        </authorList>
    </citation>
    <scope>NUCLEOTIDE SEQUENCE [LARGE SCALE GENOMIC DNA]</scope>
    <source>
        <strain evidence="2 3">DSM 15597</strain>
    </source>
</reference>
<organism evidence="2 3">
    <name type="scientific">Propionicimonas paludicola</name>
    <dbReference type="NCBI Taxonomy" id="185243"/>
    <lineage>
        <taxon>Bacteria</taxon>
        <taxon>Bacillati</taxon>
        <taxon>Actinomycetota</taxon>
        <taxon>Actinomycetes</taxon>
        <taxon>Propionibacteriales</taxon>
        <taxon>Nocardioidaceae</taxon>
        <taxon>Propionicimonas</taxon>
    </lineage>
</organism>
<feature type="region of interest" description="Disordered" evidence="1">
    <location>
        <begin position="787"/>
        <end position="812"/>
    </location>
</feature>